<dbReference type="Proteomes" id="UP001161497">
    <property type="component" value="Chromosome"/>
</dbReference>
<dbReference type="Pfam" id="PF07992">
    <property type="entry name" value="Pyr_redox_2"/>
    <property type="match status" value="1"/>
</dbReference>
<evidence type="ECO:0000313" key="12">
    <source>
        <dbReference type="Proteomes" id="UP001161497"/>
    </source>
</evidence>
<evidence type="ECO:0000256" key="6">
    <source>
        <dbReference type="ARBA" id="ARBA00049578"/>
    </source>
</evidence>
<keyword evidence="12" id="KW-1185">Reference proteome</keyword>
<dbReference type="InterPro" id="IPR023753">
    <property type="entry name" value="FAD/NAD-binding_dom"/>
</dbReference>
<dbReference type="SUPFAM" id="SSF51971">
    <property type="entry name" value="Nucleotide-binding domain"/>
    <property type="match status" value="2"/>
</dbReference>
<evidence type="ECO:0000256" key="3">
    <source>
        <dbReference type="ARBA" id="ARBA00032722"/>
    </source>
</evidence>
<evidence type="ECO:0000256" key="5">
    <source>
        <dbReference type="ARBA" id="ARBA00048792"/>
    </source>
</evidence>
<dbReference type="InterPro" id="IPR028261">
    <property type="entry name" value="DPD_II"/>
</dbReference>
<dbReference type="PRINTS" id="PR00469">
    <property type="entry name" value="PNDRDTASEII"/>
</dbReference>
<dbReference type="InterPro" id="IPR009051">
    <property type="entry name" value="Helical_ferredxn"/>
</dbReference>
<dbReference type="Gene3D" id="3.50.50.60">
    <property type="entry name" value="FAD/NAD(P)-binding domain"/>
    <property type="match status" value="3"/>
</dbReference>
<evidence type="ECO:0000256" key="1">
    <source>
        <dbReference type="ARBA" id="ARBA00023002"/>
    </source>
</evidence>
<dbReference type="InterPro" id="IPR036188">
    <property type="entry name" value="FAD/NAD-bd_sf"/>
</dbReference>
<evidence type="ECO:0000256" key="4">
    <source>
        <dbReference type="ARBA" id="ARBA00047685"/>
    </source>
</evidence>
<evidence type="ECO:0000259" key="9">
    <source>
        <dbReference type="Pfam" id="PF07992"/>
    </source>
</evidence>
<evidence type="ECO:0000256" key="7">
    <source>
        <dbReference type="ARBA" id="ARBA00049714"/>
    </source>
</evidence>
<reference evidence="11" key="1">
    <citation type="submission" date="2023-03" db="EMBL/GenBank/DDBJ databases">
        <authorList>
            <person name="Cremers G."/>
            <person name="Picone N."/>
        </authorList>
    </citation>
    <scope>NUCLEOTIDE SEQUENCE</scope>
    <source>
        <strain evidence="11">Sample_alias</strain>
    </source>
</reference>
<accession>A0ABM9IF10</accession>
<evidence type="ECO:0000313" key="11">
    <source>
        <dbReference type="EMBL" id="CAI9086299.1"/>
    </source>
</evidence>
<feature type="domain" description="FAD/NAD(P)-binding" evidence="9">
    <location>
        <begin position="170"/>
        <end position="462"/>
    </location>
</feature>
<comment type="subunit">
    <text evidence="7">Heterotetramer of 2 PreA and 2 PreT subunits.</text>
</comment>
<dbReference type="PANTHER" id="PTHR43073">
    <property type="entry name" value="DIHYDROPYRIMIDINE DEHYDROGENASE [NADP(+)]"/>
    <property type="match status" value="1"/>
</dbReference>
<dbReference type="PANTHER" id="PTHR43073:SF2">
    <property type="entry name" value="DIHYDROPYRIMIDINE DEHYDROGENASE [NADP(+)]"/>
    <property type="match status" value="1"/>
</dbReference>
<comment type="catalytic activity">
    <reaction evidence="4">
        <text>5,6-dihydrothymine + NAD(+) = thymine + NADH + H(+)</text>
        <dbReference type="Rhea" id="RHEA:28791"/>
        <dbReference type="ChEBI" id="CHEBI:15378"/>
        <dbReference type="ChEBI" id="CHEBI:17821"/>
        <dbReference type="ChEBI" id="CHEBI:27468"/>
        <dbReference type="ChEBI" id="CHEBI:57540"/>
        <dbReference type="ChEBI" id="CHEBI:57945"/>
        <dbReference type="EC" id="1.3.1.1"/>
    </reaction>
</comment>
<evidence type="ECO:0000256" key="8">
    <source>
        <dbReference type="ARBA" id="ARBA00049728"/>
    </source>
</evidence>
<comment type="function">
    <text evidence="6">Involved in pyrimidine base degradation. Catalyzes physiologically the reduction of uracil to 5,6-dihydrouracil (DHU) by using NADH as a specific cosubstrate. It also catalyzes the reverse reaction and the reduction of thymine to 5,6-dihydrothymine (DHT).</text>
</comment>
<feature type="domain" description="Dihydroprymidine dehydrogenase" evidence="10">
    <location>
        <begin position="50"/>
        <end position="156"/>
    </location>
</feature>
<sequence>MEGFHPSKNNRKDFVLNSQYNGHRTCFIEEAPSLRKTKIARKREKMEFLKESLLPLSLNAAIGEASRCLYCWNPPCVNACPTGIEIPKFVKRIETGDIRGAAEVILKANFLGGTCGRVCPVEELCEGACVLTKLKKPSVSIGRLQRFAIDYFWAMQKLPSQWHIQTQKKKKVAIVGSGPAGLSCAATLAQLGIEAVILEKNRLPGGLSTYVIPSFREPIEVSLKEVEEVKKLGVTIHTEKELGKDFSLEELRTAYDAVFLAIGLGQSPQLQIPGEAYILDSLEFLSRTKLEPWSLPDANNIVIIGLGNTAIDCALVAKKIAKEKVSILYRKRFEESRAYPKEIEKVLKEAVPIQSLAIVKEAIVKENKLVGLKCQRVNPHSSLHSVEKKEQNGIEFFLPAELVIRASGQQKPLWIKTMAIELDNGFIKVNEKYETSVPRVYAGGDCIRKKGMFSTVHAVEDGKKAAFSIAASFP</sequence>
<dbReference type="Gene3D" id="1.10.1060.10">
    <property type="entry name" value="Alpha-helical ferredoxin"/>
    <property type="match status" value="1"/>
</dbReference>
<dbReference type="EMBL" id="OX458932">
    <property type="protein sequence ID" value="CAI9086299.1"/>
    <property type="molecule type" value="Genomic_DNA"/>
</dbReference>
<name>A0ABM9IF10_9BACT</name>
<proteinExistence type="predicted"/>
<evidence type="ECO:0000259" key="10">
    <source>
        <dbReference type="Pfam" id="PF14691"/>
    </source>
</evidence>
<dbReference type="SUPFAM" id="SSF46548">
    <property type="entry name" value="alpha-helical ferredoxin"/>
    <property type="match status" value="1"/>
</dbReference>
<dbReference type="EC" id="1.3.1.1" evidence="8"/>
<dbReference type="Pfam" id="PF14691">
    <property type="entry name" value="Fer4_20"/>
    <property type="match status" value="1"/>
</dbReference>
<organism evidence="11 12">
    <name type="scientific">Candidatus Methylacidiphilum fumarolicum</name>
    <dbReference type="NCBI Taxonomy" id="591154"/>
    <lineage>
        <taxon>Bacteria</taxon>
        <taxon>Pseudomonadati</taxon>
        <taxon>Verrucomicrobiota</taxon>
        <taxon>Methylacidiphilae</taxon>
        <taxon>Methylacidiphilales</taxon>
        <taxon>Methylacidiphilaceae</taxon>
        <taxon>Methylacidiphilum (ex Ratnadevi et al. 2023)</taxon>
    </lineage>
</organism>
<protein>
    <recommendedName>
        <fullName evidence="8">dihydrouracil dehydrogenase (NAD(+))</fullName>
        <ecNumber evidence="8">1.3.1.1</ecNumber>
    </recommendedName>
    <alternativeName>
        <fullName evidence="3">Dihydrothymine dehydrogenase</fullName>
    </alternativeName>
    <alternativeName>
        <fullName evidence="2">Dihydrouracil dehydrogenase</fullName>
    </alternativeName>
</protein>
<dbReference type="RefSeq" id="WP_009059337.1">
    <property type="nucleotide sequence ID" value="NZ_LXJS01000027.1"/>
</dbReference>
<evidence type="ECO:0000256" key="2">
    <source>
        <dbReference type="ARBA" id="ARBA00030119"/>
    </source>
</evidence>
<keyword evidence="1" id="KW-0560">Oxidoreductase</keyword>
<gene>
    <name evidence="11" type="ORF">MFUM_1978</name>
</gene>
<comment type="catalytic activity">
    <reaction evidence="5">
        <text>5,6-dihydrouracil + NAD(+) = uracil + NADH + H(+)</text>
        <dbReference type="Rhea" id="RHEA:20189"/>
        <dbReference type="ChEBI" id="CHEBI:15378"/>
        <dbReference type="ChEBI" id="CHEBI:15901"/>
        <dbReference type="ChEBI" id="CHEBI:17568"/>
        <dbReference type="ChEBI" id="CHEBI:57540"/>
        <dbReference type="ChEBI" id="CHEBI:57945"/>
        <dbReference type="EC" id="1.3.1.1"/>
    </reaction>
</comment>
<dbReference type="PRINTS" id="PR00368">
    <property type="entry name" value="FADPNR"/>
</dbReference>